<evidence type="ECO:0000313" key="3">
    <source>
        <dbReference type="Proteomes" id="UP001217918"/>
    </source>
</evidence>
<dbReference type="EMBL" id="JAQQPM010000007">
    <property type="protein sequence ID" value="KAK2073706.1"/>
    <property type="molecule type" value="Genomic_DNA"/>
</dbReference>
<gene>
    <name evidence="2" type="ORF">P8C59_007964</name>
</gene>
<feature type="compositionally biased region" description="Polar residues" evidence="1">
    <location>
        <begin position="1"/>
        <end position="23"/>
    </location>
</feature>
<comment type="caution">
    <text evidence="2">The sequence shown here is derived from an EMBL/GenBank/DDBJ whole genome shotgun (WGS) entry which is preliminary data.</text>
</comment>
<keyword evidence="3" id="KW-1185">Reference proteome</keyword>
<feature type="region of interest" description="Disordered" evidence="1">
    <location>
        <begin position="1"/>
        <end position="87"/>
    </location>
</feature>
<dbReference type="AlphaFoldDB" id="A0AAD9I9T2"/>
<accession>A0AAD9I9T2</accession>
<sequence>MLSTRQFYTISEASASMSPSPGDNPTLHEARSSGGLAGVFRGLTSGTSKLTKTPPEVVQQQVQQVSHPELPTFLSNRVSRNTTKPKD</sequence>
<protein>
    <submittedName>
        <fullName evidence="2">Uncharacterized protein</fullName>
    </submittedName>
</protein>
<proteinExistence type="predicted"/>
<organism evidence="2 3">
    <name type="scientific">Phyllachora maydis</name>
    <dbReference type="NCBI Taxonomy" id="1825666"/>
    <lineage>
        <taxon>Eukaryota</taxon>
        <taxon>Fungi</taxon>
        <taxon>Dikarya</taxon>
        <taxon>Ascomycota</taxon>
        <taxon>Pezizomycotina</taxon>
        <taxon>Sordariomycetes</taxon>
        <taxon>Sordariomycetidae</taxon>
        <taxon>Phyllachorales</taxon>
        <taxon>Phyllachoraceae</taxon>
        <taxon>Phyllachora</taxon>
    </lineage>
</organism>
<feature type="compositionally biased region" description="Polar residues" evidence="1">
    <location>
        <begin position="73"/>
        <end position="87"/>
    </location>
</feature>
<evidence type="ECO:0000256" key="1">
    <source>
        <dbReference type="SAM" id="MobiDB-lite"/>
    </source>
</evidence>
<reference evidence="2" key="1">
    <citation type="journal article" date="2023" name="Mol. Plant Microbe Interact.">
        <title>Elucidating the Obligate Nature and Biological Capacity of an Invasive Fungal Corn Pathogen.</title>
        <authorList>
            <person name="MacCready J.S."/>
            <person name="Roggenkamp E.M."/>
            <person name="Gdanetz K."/>
            <person name="Chilvers M.I."/>
        </authorList>
    </citation>
    <scope>NUCLEOTIDE SEQUENCE</scope>
    <source>
        <strain evidence="2">PM02</strain>
    </source>
</reference>
<dbReference type="Proteomes" id="UP001217918">
    <property type="component" value="Unassembled WGS sequence"/>
</dbReference>
<name>A0AAD9I9T2_9PEZI</name>
<evidence type="ECO:0000313" key="2">
    <source>
        <dbReference type="EMBL" id="KAK2073706.1"/>
    </source>
</evidence>